<dbReference type="SMART" id="SM00448">
    <property type="entry name" value="REC"/>
    <property type="match status" value="1"/>
</dbReference>
<proteinExistence type="predicted"/>
<reference evidence="3" key="1">
    <citation type="submission" date="2018-05" db="EMBL/GenBank/DDBJ databases">
        <authorList>
            <person name="Lanie J.A."/>
            <person name="Ng W.-L."/>
            <person name="Kazmierczak K.M."/>
            <person name="Andrzejewski T.M."/>
            <person name="Davidsen T.M."/>
            <person name="Wayne K.J."/>
            <person name="Tettelin H."/>
            <person name="Glass J.I."/>
            <person name="Rusch D."/>
            <person name="Podicherti R."/>
            <person name="Tsui H.-C.T."/>
            <person name="Winkler M.E."/>
        </authorList>
    </citation>
    <scope>NUCLEOTIDE SEQUENCE</scope>
</reference>
<accession>A0A382MP71</accession>
<dbReference type="InterPro" id="IPR001789">
    <property type="entry name" value="Sig_transdc_resp-reg_receiver"/>
</dbReference>
<dbReference type="AlphaFoldDB" id="A0A382MP71"/>
<name>A0A382MP71_9ZZZZ</name>
<dbReference type="SUPFAM" id="SSF52172">
    <property type="entry name" value="CheY-like"/>
    <property type="match status" value="1"/>
</dbReference>
<organism evidence="3">
    <name type="scientific">marine metagenome</name>
    <dbReference type="NCBI Taxonomy" id="408172"/>
    <lineage>
        <taxon>unclassified sequences</taxon>
        <taxon>metagenomes</taxon>
        <taxon>ecological metagenomes</taxon>
    </lineage>
</organism>
<feature type="domain" description="Response regulatory" evidence="2">
    <location>
        <begin position="7"/>
        <end position="121"/>
    </location>
</feature>
<evidence type="ECO:0000259" key="2">
    <source>
        <dbReference type="PROSITE" id="PS50110"/>
    </source>
</evidence>
<dbReference type="CDD" id="cd00156">
    <property type="entry name" value="REC"/>
    <property type="match status" value="1"/>
</dbReference>
<dbReference type="PROSITE" id="PS50110">
    <property type="entry name" value="RESPONSE_REGULATORY"/>
    <property type="match status" value="1"/>
</dbReference>
<dbReference type="PANTHER" id="PTHR44591:SF3">
    <property type="entry name" value="RESPONSE REGULATORY DOMAIN-CONTAINING PROTEIN"/>
    <property type="match status" value="1"/>
</dbReference>
<feature type="non-terminal residue" evidence="3">
    <location>
        <position position="240"/>
    </location>
</feature>
<dbReference type="PANTHER" id="PTHR44591">
    <property type="entry name" value="STRESS RESPONSE REGULATOR PROTEIN 1"/>
    <property type="match status" value="1"/>
</dbReference>
<dbReference type="InterPro" id="IPR050595">
    <property type="entry name" value="Bact_response_regulator"/>
</dbReference>
<evidence type="ECO:0000256" key="1">
    <source>
        <dbReference type="ARBA" id="ARBA00022553"/>
    </source>
</evidence>
<evidence type="ECO:0000313" key="3">
    <source>
        <dbReference type="EMBL" id="SVC49131.1"/>
    </source>
</evidence>
<dbReference type="GO" id="GO:0000160">
    <property type="term" value="P:phosphorelay signal transduction system"/>
    <property type="evidence" value="ECO:0007669"/>
    <property type="project" value="InterPro"/>
</dbReference>
<dbReference type="InterPro" id="IPR011006">
    <property type="entry name" value="CheY-like_superfamily"/>
</dbReference>
<dbReference type="EMBL" id="UINC01094143">
    <property type="protein sequence ID" value="SVC49131.1"/>
    <property type="molecule type" value="Genomic_DNA"/>
</dbReference>
<gene>
    <name evidence="3" type="ORF">METZ01_LOCUS301985</name>
</gene>
<sequence length="240" mass="27555">MTVINHKILWADDEIDLLRSHQMYLNERGFDVTPVTNGEDALALLQQEHFDLVLLDEMMPGLDGLSTLEQLKGRDPNVPVIMITKSEEEHLMNEAIGRRIDDYLTKPVNPSQILMACKKILDAKQIRQSQVGQAFVSKSNQIREWLAGDMTWRTWIDVHRLLSEWDIEISQVGDSALAQMIEDQRKECNHEFGRFVARNYPTWVASEQDSPPMSVDVVPERVAPLLEQGRQVFFIVVDCL</sequence>
<dbReference type="Gene3D" id="3.40.50.2300">
    <property type="match status" value="1"/>
</dbReference>
<protein>
    <recommendedName>
        <fullName evidence="2">Response regulatory domain-containing protein</fullName>
    </recommendedName>
</protein>
<keyword evidence="1" id="KW-0597">Phosphoprotein</keyword>
<dbReference type="Pfam" id="PF00072">
    <property type="entry name" value="Response_reg"/>
    <property type="match status" value="1"/>
</dbReference>